<feature type="domain" description="EF-hand" evidence="2">
    <location>
        <begin position="61"/>
        <end position="83"/>
    </location>
</feature>
<feature type="domain" description="EF-hand" evidence="2">
    <location>
        <begin position="12"/>
        <end position="47"/>
    </location>
</feature>
<dbReference type="PROSITE" id="PS50222">
    <property type="entry name" value="EF_HAND_2"/>
    <property type="match status" value="2"/>
</dbReference>
<dbReference type="SMART" id="SM00054">
    <property type="entry name" value="EFh"/>
    <property type="match status" value="2"/>
</dbReference>
<dbReference type="CDD" id="cd00051">
    <property type="entry name" value="EFh"/>
    <property type="match status" value="1"/>
</dbReference>
<keyword evidence="4" id="KW-1185">Reference proteome</keyword>
<gene>
    <name evidence="3" type="ORF">P3X46_002271</name>
</gene>
<evidence type="ECO:0000313" key="3">
    <source>
        <dbReference type="EMBL" id="KAJ9186728.1"/>
    </source>
</evidence>
<dbReference type="Gene3D" id="1.10.238.10">
    <property type="entry name" value="EF-hand"/>
    <property type="match status" value="1"/>
</dbReference>
<evidence type="ECO:0000313" key="4">
    <source>
        <dbReference type="Proteomes" id="UP001174677"/>
    </source>
</evidence>
<dbReference type="Pfam" id="PF13499">
    <property type="entry name" value="EF-hand_7"/>
    <property type="match status" value="1"/>
</dbReference>
<keyword evidence="1" id="KW-0106">Calcium</keyword>
<evidence type="ECO:0000256" key="1">
    <source>
        <dbReference type="ARBA" id="ARBA00022837"/>
    </source>
</evidence>
<organism evidence="3 4">
    <name type="scientific">Hevea brasiliensis</name>
    <name type="common">Para rubber tree</name>
    <name type="synonym">Siphonia brasiliensis</name>
    <dbReference type="NCBI Taxonomy" id="3981"/>
    <lineage>
        <taxon>Eukaryota</taxon>
        <taxon>Viridiplantae</taxon>
        <taxon>Streptophyta</taxon>
        <taxon>Embryophyta</taxon>
        <taxon>Tracheophyta</taxon>
        <taxon>Spermatophyta</taxon>
        <taxon>Magnoliopsida</taxon>
        <taxon>eudicotyledons</taxon>
        <taxon>Gunneridae</taxon>
        <taxon>Pentapetalae</taxon>
        <taxon>rosids</taxon>
        <taxon>fabids</taxon>
        <taxon>Malpighiales</taxon>
        <taxon>Euphorbiaceae</taxon>
        <taxon>Crotonoideae</taxon>
        <taxon>Micrandreae</taxon>
        <taxon>Hevea</taxon>
    </lineage>
</organism>
<sequence length="89" mass="10077">MVFYVMSKGGAVSDVQLRKLFSRFDVNKDNRLSKEEISEALSQLGAFLPDYRAGRALTHCDANKDGFIDLDEFDDFVSYAESKGFEIKL</sequence>
<dbReference type="PROSITE" id="PS00018">
    <property type="entry name" value="EF_HAND_1"/>
    <property type="match status" value="2"/>
</dbReference>
<evidence type="ECO:0000259" key="2">
    <source>
        <dbReference type="PROSITE" id="PS50222"/>
    </source>
</evidence>
<dbReference type="InterPro" id="IPR018247">
    <property type="entry name" value="EF_Hand_1_Ca_BS"/>
</dbReference>
<reference evidence="3" key="1">
    <citation type="journal article" date="2023" name="Plant Biotechnol. J.">
        <title>Chromosome-level wild Hevea brasiliensis genome provides new tools for genomic-assisted breeding and valuable loci to elevate rubber yield.</title>
        <authorList>
            <person name="Cheng H."/>
            <person name="Song X."/>
            <person name="Hu Y."/>
            <person name="Wu T."/>
            <person name="Yang Q."/>
            <person name="An Z."/>
            <person name="Feng S."/>
            <person name="Deng Z."/>
            <person name="Wu W."/>
            <person name="Zeng X."/>
            <person name="Tu M."/>
            <person name="Wang X."/>
            <person name="Huang H."/>
        </authorList>
    </citation>
    <scope>NUCLEOTIDE SEQUENCE</scope>
    <source>
        <strain evidence="3">MT/VB/25A 57/8</strain>
    </source>
</reference>
<comment type="caution">
    <text evidence="3">The sequence shown here is derived from an EMBL/GenBank/DDBJ whole genome shotgun (WGS) entry which is preliminary data.</text>
</comment>
<accession>A0ABQ9N5X1</accession>
<name>A0ABQ9N5X1_HEVBR</name>
<dbReference type="SUPFAM" id="SSF47473">
    <property type="entry name" value="EF-hand"/>
    <property type="match status" value="1"/>
</dbReference>
<protein>
    <recommendedName>
        <fullName evidence="2">EF-hand domain-containing protein</fullName>
    </recommendedName>
</protein>
<dbReference type="Proteomes" id="UP001174677">
    <property type="component" value="Chromosome 2"/>
</dbReference>
<proteinExistence type="predicted"/>
<dbReference type="EMBL" id="JARPOI010000002">
    <property type="protein sequence ID" value="KAJ9186728.1"/>
    <property type="molecule type" value="Genomic_DNA"/>
</dbReference>
<dbReference type="InterPro" id="IPR002048">
    <property type="entry name" value="EF_hand_dom"/>
</dbReference>
<dbReference type="InterPro" id="IPR011992">
    <property type="entry name" value="EF-hand-dom_pair"/>
</dbReference>